<evidence type="ECO:0000313" key="4">
    <source>
        <dbReference type="Proteomes" id="UP000738826"/>
    </source>
</evidence>
<name>A0A8J7YZA7_9ARCH</name>
<dbReference type="Proteomes" id="UP000738826">
    <property type="component" value="Unassembled WGS sequence"/>
</dbReference>
<accession>A0A8J7YZA7</accession>
<reference evidence="3" key="1">
    <citation type="submission" date="2019-11" db="EMBL/GenBank/DDBJ databases">
        <title>Lipid analysis of CO2-rich subsurface aquifers suggests an autotrophy-based deep biosphere with lysolipids enriched in CPR bacteria.</title>
        <authorList>
            <person name="Probst A.J."/>
            <person name="Elling F.J."/>
            <person name="Castelle C.J."/>
            <person name="Zhu Q."/>
            <person name="Elvert M."/>
            <person name="Birarda G."/>
            <person name="Holman H.-Y."/>
            <person name="Lane K.R."/>
            <person name="Ladd B."/>
            <person name="Ryan M.C."/>
            <person name="Woyke T."/>
            <person name="Hinrichs K.-U."/>
            <person name="Banfield J.F."/>
        </authorList>
    </citation>
    <scope>NUCLEOTIDE SEQUENCE</scope>
    <source>
        <strain evidence="2">CG_2015-01_33_1645</strain>
        <strain evidence="3">CG_2015-04_33_537</strain>
    </source>
</reference>
<gene>
    <name evidence="3" type="ORF">GW779_04965</name>
    <name evidence="2" type="ORF">GW910_01375</name>
</gene>
<proteinExistence type="predicted"/>
<feature type="transmembrane region" description="Helical" evidence="1">
    <location>
        <begin position="66"/>
        <end position="87"/>
    </location>
</feature>
<evidence type="ECO:0000313" key="3">
    <source>
        <dbReference type="EMBL" id="NCS91741.1"/>
    </source>
</evidence>
<evidence type="ECO:0000256" key="1">
    <source>
        <dbReference type="SAM" id="Phobius"/>
    </source>
</evidence>
<comment type="caution">
    <text evidence="3">The sequence shown here is derived from an EMBL/GenBank/DDBJ whole genome shotgun (WGS) entry which is preliminary data.</text>
</comment>
<dbReference type="AlphaFoldDB" id="A0A8J7YZA7"/>
<sequence length="96" mass="10750">MPIWTLIILLGNTSSGDNNTCNNSDGWNDVGIESGCTYYCNCGNNICEAGENYENCPSDCPKPEGFTLWIMGILLVIVLIIVAYFFVMRKKKDERE</sequence>
<protein>
    <submittedName>
        <fullName evidence="3">Uncharacterized protein</fullName>
    </submittedName>
</protein>
<keyword evidence="1" id="KW-0812">Transmembrane</keyword>
<dbReference type="EMBL" id="JAACVF010000035">
    <property type="protein sequence ID" value="NCN64714.1"/>
    <property type="molecule type" value="Genomic_DNA"/>
</dbReference>
<evidence type="ECO:0000313" key="2">
    <source>
        <dbReference type="EMBL" id="NCN64714.1"/>
    </source>
</evidence>
<keyword evidence="1" id="KW-0472">Membrane</keyword>
<dbReference type="Proteomes" id="UP000768163">
    <property type="component" value="Unassembled WGS sequence"/>
</dbReference>
<keyword evidence="1" id="KW-1133">Transmembrane helix</keyword>
<organism evidence="3 4">
    <name type="scientific">Candidatus Altarchaeum hamiconexum</name>
    <dbReference type="NCBI Taxonomy" id="1803513"/>
    <lineage>
        <taxon>Archaea</taxon>
        <taxon>Candidatus Altarchaeota</taxon>
        <taxon>Candidatus Altiarchaeia</taxon>
        <taxon>Candidatus Altarchaeales</taxon>
        <taxon>Candidatus Altarchaeaceae</taxon>
        <taxon>Candidatus Altarchaeum</taxon>
    </lineage>
</organism>
<dbReference type="EMBL" id="JAACQH010000104">
    <property type="protein sequence ID" value="NCS91741.1"/>
    <property type="molecule type" value="Genomic_DNA"/>
</dbReference>